<evidence type="ECO:0000256" key="3">
    <source>
        <dbReference type="ARBA" id="ARBA00022837"/>
    </source>
</evidence>
<dbReference type="SUPFAM" id="SSF48208">
    <property type="entry name" value="Six-hairpin glycosidases"/>
    <property type="match status" value="1"/>
</dbReference>
<organism evidence="7 8">
    <name type="scientific">Galbibacter pacificus</name>
    <dbReference type="NCBI Taxonomy" id="2996052"/>
    <lineage>
        <taxon>Bacteria</taxon>
        <taxon>Pseudomonadati</taxon>
        <taxon>Bacteroidota</taxon>
        <taxon>Flavobacteriia</taxon>
        <taxon>Flavobacteriales</taxon>
        <taxon>Flavobacteriaceae</taxon>
        <taxon>Galbibacter</taxon>
    </lineage>
</organism>
<evidence type="ECO:0000256" key="4">
    <source>
        <dbReference type="SAM" id="MobiDB-lite"/>
    </source>
</evidence>
<evidence type="ECO:0000313" key="8">
    <source>
        <dbReference type="Proteomes" id="UP001153642"/>
    </source>
</evidence>
<keyword evidence="7" id="KW-0326">Glycosidase</keyword>
<dbReference type="PANTHER" id="PTHR12143:SF43">
    <property type="entry name" value="PUTATIVE-RELATED"/>
    <property type="match status" value="1"/>
</dbReference>
<dbReference type="Gene3D" id="1.20.1610.10">
    <property type="entry name" value="alpha-1,2-mannosidases domains"/>
    <property type="match status" value="1"/>
</dbReference>
<keyword evidence="7" id="KW-0378">Hydrolase</keyword>
<proteinExistence type="predicted"/>
<evidence type="ECO:0000259" key="6">
    <source>
        <dbReference type="Pfam" id="PF17678"/>
    </source>
</evidence>
<dbReference type="NCBIfam" id="TIGR01180">
    <property type="entry name" value="aman2_put"/>
    <property type="match status" value="1"/>
</dbReference>
<feature type="domain" description="Glycosyl hydrolase family 92" evidence="5">
    <location>
        <begin position="248"/>
        <end position="741"/>
    </location>
</feature>
<dbReference type="InterPro" id="IPR005887">
    <property type="entry name" value="GH92_a_mannosidase_put"/>
</dbReference>
<dbReference type="PROSITE" id="PS51257">
    <property type="entry name" value="PROKAR_LIPOPROTEIN"/>
    <property type="match status" value="1"/>
</dbReference>
<feature type="domain" description="Glycosyl hydrolase family 92 N-terminal" evidence="6">
    <location>
        <begin position="40"/>
        <end position="242"/>
    </location>
</feature>
<dbReference type="InterPro" id="IPR008928">
    <property type="entry name" value="6-hairpin_glycosidase_sf"/>
</dbReference>
<dbReference type="Gene3D" id="3.30.2080.10">
    <property type="entry name" value="GH92 mannosidase domain"/>
    <property type="match status" value="1"/>
</dbReference>
<dbReference type="InterPro" id="IPR014718">
    <property type="entry name" value="GH-type_carb-bd"/>
</dbReference>
<dbReference type="InterPro" id="IPR041371">
    <property type="entry name" value="GH92_N"/>
</dbReference>
<dbReference type="Gene3D" id="1.20.1050.60">
    <property type="entry name" value="alpha-1,2-mannosidase"/>
    <property type="match status" value="1"/>
</dbReference>
<dbReference type="GO" id="GO:0016798">
    <property type="term" value="F:hydrolase activity, acting on glycosyl bonds"/>
    <property type="evidence" value="ECO:0007669"/>
    <property type="project" value="UniProtKB-KW"/>
</dbReference>
<dbReference type="Pfam" id="PF07971">
    <property type="entry name" value="Glyco_hydro_92"/>
    <property type="match status" value="1"/>
</dbReference>
<evidence type="ECO:0000313" key="7">
    <source>
        <dbReference type="EMBL" id="MDG3584549.1"/>
    </source>
</evidence>
<dbReference type="InterPro" id="IPR050883">
    <property type="entry name" value="PNGase"/>
</dbReference>
<accession>A0ABT6FMQ5</accession>
<feature type="region of interest" description="Disordered" evidence="4">
    <location>
        <begin position="749"/>
        <end position="770"/>
    </location>
</feature>
<comment type="caution">
    <text evidence="7">The sequence shown here is derived from an EMBL/GenBank/DDBJ whole genome shotgun (WGS) entry which is preliminary data.</text>
</comment>
<dbReference type="EC" id="3.2.1.-" evidence="7"/>
<dbReference type="RefSeq" id="WP_277898309.1">
    <property type="nucleotide sequence ID" value="NZ_JAPMUA010000001.1"/>
</dbReference>
<evidence type="ECO:0000256" key="1">
    <source>
        <dbReference type="ARBA" id="ARBA00001913"/>
    </source>
</evidence>
<name>A0ABT6FMQ5_9FLAO</name>
<comment type="subunit">
    <text evidence="2">Monomer.</text>
</comment>
<dbReference type="InterPro" id="IPR012939">
    <property type="entry name" value="Glyco_hydro_92"/>
</dbReference>
<keyword evidence="3" id="KW-0106">Calcium</keyword>
<evidence type="ECO:0000256" key="2">
    <source>
        <dbReference type="ARBA" id="ARBA00011245"/>
    </source>
</evidence>
<evidence type="ECO:0000259" key="5">
    <source>
        <dbReference type="Pfam" id="PF07971"/>
    </source>
</evidence>
<comment type="cofactor">
    <cofactor evidence="1">
        <name>Ca(2+)</name>
        <dbReference type="ChEBI" id="CHEBI:29108"/>
    </cofactor>
</comment>
<protein>
    <submittedName>
        <fullName evidence="7">GH92 family glycosyl hydrolase</fullName>
        <ecNumber evidence="7">3.2.1.-</ecNumber>
    </submittedName>
</protein>
<sequence length="770" mass="87522">MKIKLVTKGLTAMVLIVLLSSCDKTKYDNQVSLPNTPVDYVNPYMGNISHMLVPTFPTIHLPNSMLRVYPERNDYTGDRLHGLPLIVTSHRGSSAFNLSPYRGSEFDLKPVLNYSYDQEKITPYSYQVYLDEQNISLDYGLSHQSGMYEISLEGDLKKDVFLILNSKNGFLQWDGTAFSGYQNLANNTKVFIYFKPEHLPKEVTVLKNGASISGHQTTGKNASLILKYAESIKKIAIQYGVSFISELQAKANMKREIEGKTLEKIQLLGKEIWNESLGKIQVKGGDIQDEHVFYTSLYRCFERPVCISEDGQYFSAFDGKVHQDNGRDFYTDDWIWDSYRAHHPLRVLIDPKKEQDILNSFILMSEQMDNFWLPTFPEITGDSRRMNSNHGVAAIIDGYRKGLTDFDLEAAYKAAKGAITQKTLAPWSGKPAGWLDSFYKEHGYIPALYPDEEETVEEVNHFEKRQPVAVSLGTAYDQWCLSQIAKELHKQNDYKAFLNASYNYRNLFNTQTLFFHPKDKEGKFIEPFDYVFSGGLGARNYYGENNAWTYRWDVQHNIADLINLMGGNESFISNLDAMFSEPMGKGKSQFYAQLPDQTGNVGQFSMANEPSLHIPYLYNYAGAPWKTQKRIHKLIHTWFRNDLMGVPGDEDGGGMSSFVVFSQLGFYPVTPGLPIYNIGSPFFEKSTIELENGKKFTIIAENYSMENKYIQSATLNGTPLNKAWFTHQELMQGGTLKLLMGSRANKTWGSNPAMVPPSAEPYIKTTKNEN</sequence>
<dbReference type="EMBL" id="JAPMUA010000001">
    <property type="protein sequence ID" value="MDG3584549.1"/>
    <property type="molecule type" value="Genomic_DNA"/>
</dbReference>
<dbReference type="Gene3D" id="2.70.98.10">
    <property type="match status" value="1"/>
</dbReference>
<gene>
    <name evidence="7" type="ORF">OSR52_01625</name>
</gene>
<reference evidence="7" key="1">
    <citation type="submission" date="2022-11" db="EMBL/GenBank/DDBJ databases">
        <title>High-quality draft genome sequence of Galbibacter sp. strain CMA-7.</title>
        <authorList>
            <person name="Wei L."/>
            <person name="Dong C."/>
            <person name="Shao Z."/>
        </authorList>
    </citation>
    <scope>NUCLEOTIDE SEQUENCE</scope>
    <source>
        <strain evidence="7">CMA-7</strain>
    </source>
</reference>
<dbReference type="Proteomes" id="UP001153642">
    <property type="component" value="Unassembled WGS sequence"/>
</dbReference>
<keyword evidence="8" id="KW-1185">Reference proteome</keyword>
<dbReference type="PANTHER" id="PTHR12143">
    <property type="entry name" value="PEPTIDE N-GLYCANASE PNGASE -RELATED"/>
    <property type="match status" value="1"/>
</dbReference>
<dbReference type="Pfam" id="PF17678">
    <property type="entry name" value="Glyco_hydro_92N"/>
    <property type="match status" value="1"/>
</dbReference>